<feature type="domain" description="3-keto-alpha-glucoside-1,2-lyase/3-keto-2-hydroxy-glucal hydratase" evidence="2">
    <location>
        <begin position="68"/>
        <end position="290"/>
    </location>
</feature>
<dbReference type="RefSeq" id="WP_014784012.1">
    <property type="nucleotide sequence ID" value="NC_018014.1"/>
</dbReference>
<keyword evidence="1" id="KW-0732">Signal</keyword>
<evidence type="ECO:0000313" key="3">
    <source>
        <dbReference type="EMBL" id="AFL86443.1"/>
    </source>
</evidence>
<evidence type="ECO:0000259" key="2">
    <source>
        <dbReference type="Pfam" id="PF06439"/>
    </source>
</evidence>
<accession>I3ZB25</accession>
<sequence length="295" mass="32460">MHKALPCLSLALAALLIATPTRMTAQAVSPALESEAARPPAPGPGGKMLPGMPKFHDPLPYDIDDHAGYTQLFDGKTMKGWDGDPSIWRIEDGVMIGETKEEERKGNSYIVYTADKAKDFDLKLQMKIEKGGGGGIQYRSHTGEAWTRPQPAGAGPNGTPPKWLLTGPQADFWFPVRQSASNYTGQWYSENTMQGILAYRGQVTQALPGKGNRLVANIGDKLALGGYVKTNEWNDYEIIARGGVMMHIMNGQLMATFIDDDPNDANNQMGLIGFEIESQPCKISVKDIWWRKFDK</sequence>
<organism evidence="3 4">
    <name type="scientific">Terriglobus roseus (strain DSM 18391 / NRRL B-41598 / KBS 63)</name>
    <dbReference type="NCBI Taxonomy" id="926566"/>
    <lineage>
        <taxon>Bacteria</taxon>
        <taxon>Pseudomonadati</taxon>
        <taxon>Acidobacteriota</taxon>
        <taxon>Terriglobia</taxon>
        <taxon>Terriglobales</taxon>
        <taxon>Acidobacteriaceae</taxon>
        <taxon>Terriglobus</taxon>
    </lineage>
</organism>
<dbReference type="Pfam" id="PF06439">
    <property type="entry name" value="3keto-disac_hyd"/>
    <property type="match status" value="1"/>
</dbReference>
<proteinExistence type="predicted"/>
<dbReference type="STRING" id="926566.Terro_0092"/>
<dbReference type="AlphaFoldDB" id="I3ZB25"/>
<evidence type="ECO:0000313" key="4">
    <source>
        <dbReference type="Proteomes" id="UP000006056"/>
    </source>
</evidence>
<keyword evidence="4" id="KW-1185">Reference proteome</keyword>
<dbReference type="GO" id="GO:0016787">
    <property type="term" value="F:hydrolase activity"/>
    <property type="evidence" value="ECO:0007669"/>
    <property type="project" value="InterPro"/>
</dbReference>
<feature type="signal peptide" evidence="1">
    <location>
        <begin position="1"/>
        <end position="25"/>
    </location>
</feature>
<gene>
    <name evidence="3" type="ordered locus">Terro_0092</name>
</gene>
<reference evidence="3 4" key="1">
    <citation type="submission" date="2012-06" db="EMBL/GenBank/DDBJ databases">
        <title>Complete genome of Terriglobus roseus DSM 18391.</title>
        <authorList>
            <consortium name="US DOE Joint Genome Institute (JGI-PGF)"/>
            <person name="Lucas S."/>
            <person name="Copeland A."/>
            <person name="Lapidus A."/>
            <person name="Glavina del Rio T."/>
            <person name="Dalin E."/>
            <person name="Tice H."/>
            <person name="Bruce D."/>
            <person name="Goodwin L."/>
            <person name="Pitluck S."/>
            <person name="Peters L."/>
            <person name="Mikhailova N."/>
            <person name="Munk A.C.C."/>
            <person name="Kyrpides N."/>
            <person name="Mavromatis K."/>
            <person name="Ivanova N."/>
            <person name="Brettin T."/>
            <person name="Detter J.C."/>
            <person name="Han C."/>
            <person name="Larimer F."/>
            <person name="Land M."/>
            <person name="Hauser L."/>
            <person name="Markowitz V."/>
            <person name="Cheng J.-F."/>
            <person name="Hugenholtz P."/>
            <person name="Woyke T."/>
            <person name="Wu D."/>
            <person name="Brambilla E."/>
            <person name="Klenk H.-P."/>
            <person name="Eisen J.A."/>
        </authorList>
    </citation>
    <scope>NUCLEOTIDE SEQUENCE [LARGE SCALE GENOMIC DNA]</scope>
    <source>
        <strain evidence="4">DSM 18391 / NRRL B-41598 / KBS 63</strain>
    </source>
</reference>
<dbReference type="eggNOG" id="COG2133">
    <property type="taxonomic scope" value="Bacteria"/>
</dbReference>
<feature type="chain" id="PRO_5003684861" description="3-keto-alpha-glucoside-1,2-lyase/3-keto-2-hydroxy-glucal hydratase domain-containing protein" evidence="1">
    <location>
        <begin position="26"/>
        <end position="295"/>
    </location>
</feature>
<dbReference type="KEGG" id="trs:Terro_0092"/>
<evidence type="ECO:0000256" key="1">
    <source>
        <dbReference type="SAM" id="SignalP"/>
    </source>
</evidence>
<dbReference type="HOGENOM" id="CLU_073042_2_0_0"/>
<dbReference type="EMBL" id="CP003379">
    <property type="protein sequence ID" value="AFL86443.1"/>
    <property type="molecule type" value="Genomic_DNA"/>
</dbReference>
<name>I3ZB25_TERRK</name>
<protein>
    <recommendedName>
        <fullName evidence="2">3-keto-alpha-glucoside-1,2-lyase/3-keto-2-hydroxy-glucal hydratase domain-containing protein</fullName>
    </recommendedName>
</protein>
<dbReference type="InterPro" id="IPR010496">
    <property type="entry name" value="AL/BT2_dom"/>
</dbReference>
<dbReference type="Gene3D" id="2.60.120.560">
    <property type="entry name" value="Exo-inulinase, domain 1"/>
    <property type="match status" value="1"/>
</dbReference>
<dbReference type="Proteomes" id="UP000006056">
    <property type="component" value="Chromosome"/>
</dbReference>